<dbReference type="EMBL" id="JAODZM010000003">
    <property type="protein sequence ID" value="MDH0194454.1"/>
    <property type="molecule type" value="Genomic_DNA"/>
</dbReference>
<organism evidence="1 2">
    <name type="scientific">Enterobacter cloacae</name>
    <dbReference type="NCBI Taxonomy" id="550"/>
    <lineage>
        <taxon>Bacteria</taxon>
        <taxon>Pseudomonadati</taxon>
        <taxon>Pseudomonadota</taxon>
        <taxon>Gammaproteobacteria</taxon>
        <taxon>Enterobacterales</taxon>
        <taxon>Enterobacteriaceae</taxon>
        <taxon>Enterobacter</taxon>
        <taxon>Enterobacter cloacae complex</taxon>
    </lineage>
</organism>
<dbReference type="Proteomes" id="UP001158360">
    <property type="component" value="Unassembled WGS sequence"/>
</dbReference>
<protein>
    <submittedName>
        <fullName evidence="1">Uncharacterized protein</fullName>
    </submittedName>
</protein>
<comment type="caution">
    <text evidence="1">The sequence shown here is derived from an EMBL/GenBank/DDBJ whole genome shotgun (WGS) entry which is preliminary data.</text>
</comment>
<evidence type="ECO:0000313" key="1">
    <source>
        <dbReference type="EMBL" id="MDH0194454.1"/>
    </source>
</evidence>
<name>A0AAW6RXF5_ENTCL</name>
<proteinExistence type="predicted"/>
<sequence length="48" mass="5737">MAIGNRQIQKESPKEELDRLLDELAFTQEQREFIESMRQDNGDKNKQE</sequence>
<accession>A0AAW6RXF5</accession>
<evidence type="ECO:0000313" key="2">
    <source>
        <dbReference type="Proteomes" id="UP001158360"/>
    </source>
</evidence>
<dbReference type="AlphaFoldDB" id="A0AAW6RXF5"/>
<dbReference type="RefSeq" id="WP_058679376.1">
    <property type="nucleotide sequence ID" value="NZ_CABMNF010000002.1"/>
</dbReference>
<gene>
    <name evidence="1" type="ORF">N7383_02275</name>
</gene>
<reference evidence="1" key="1">
    <citation type="submission" date="2022-09" db="EMBL/GenBank/DDBJ databases">
        <title>Intensive care unit water sources are persistently colonized with multi-drug resistant bacteria and are the site of extensive horizontal gene transfer of antibiotic resistance genes.</title>
        <authorList>
            <person name="Diorio-Toth L."/>
        </authorList>
    </citation>
    <scope>NUCLEOTIDE SEQUENCE</scope>
    <source>
        <strain evidence="1">GD04139</strain>
    </source>
</reference>